<keyword evidence="1" id="KW-1133">Transmembrane helix</keyword>
<keyword evidence="1" id="KW-0472">Membrane</keyword>
<dbReference type="EMBL" id="JGZJ01000010">
    <property type="protein sequence ID" value="KFI81004.1"/>
    <property type="molecule type" value="Genomic_DNA"/>
</dbReference>
<sequence>MREKMLGFHDVSHTDTKACRRKTWTADIRRLSLMSGALPVSSLAALALMVCTCMAAQTVMMIAAPVARWASVDAAMREGLLLIGVVIAVFTTWAGRALGRNCVVIGRVCGRGADDILLRRFTATSAAVVSGYAAGCVPLLVRTAYRATWGAPPVLAMMSDGMALMMLCAFGMVLGALIGCRWAYLVVPVATLALMISPWAVTGSVLSGTGHSVLSLGVLWFHAFPDIGWVPTWQAGVFRCTLFAAATLTMVRYGMARVTGRSPHMDMTLWCSAGVCVAMMVSALCWPVPLVRRDTDKLSCVREPNFTVCLHPADEPLRPSVTQTVQEVLRLAPQDKVLRIAEYVYAEQEPETDMVLMSVPDATSSRASIEQAVIENMGVVVSGSEMCLHSDAPSEEKILADEIAKAVDSSVRRRLDAGSVPIGVDEVTGDPVYSSYQPLLDRLNDEEFAQWYTTHREAILSCHVTESDLPAA</sequence>
<feature type="transmembrane region" description="Helical" evidence="1">
    <location>
        <begin position="120"/>
        <end position="141"/>
    </location>
</feature>
<feature type="transmembrane region" description="Helical" evidence="1">
    <location>
        <begin position="233"/>
        <end position="255"/>
    </location>
</feature>
<evidence type="ECO:0000256" key="1">
    <source>
        <dbReference type="SAM" id="Phobius"/>
    </source>
</evidence>
<feature type="transmembrane region" description="Helical" evidence="1">
    <location>
        <begin position="79"/>
        <end position="99"/>
    </location>
</feature>
<feature type="transmembrane region" description="Helical" evidence="1">
    <location>
        <begin position="43"/>
        <end position="67"/>
    </location>
</feature>
<protein>
    <submittedName>
        <fullName evidence="2">ABC transporter permease</fullName>
    </submittedName>
</protein>
<gene>
    <name evidence="2" type="ORF">BPULL_0553</name>
</gene>
<feature type="transmembrane region" description="Helical" evidence="1">
    <location>
        <begin position="267"/>
        <end position="289"/>
    </location>
</feature>
<keyword evidence="1" id="KW-0812">Transmembrane</keyword>
<name>A0A7V8HPG9_9BIFI</name>
<dbReference type="Proteomes" id="UP000029109">
    <property type="component" value="Unassembled WGS sequence"/>
</dbReference>
<evidence type="ECO:0000313" key="2">
    <source>
        <dbReference type="EMBL" id="KFI81004.1"/>
    </source>
</evidence>
<comment type="caution">
    <text evidence="2">The sequence shown here is derived from an EMBL/GenBank/DDBJ whole genome shotgun (WGS) entry which is preliminary data.</text>
</comment>
<accession>A0A7V8HPG9</accession>
<organism evidence="2 3">
    <name type="scientific">Bifidobacterium pullorum</name>
    <dbReference type="NCBI Taxonomy" id="78448"/>
    <lineage>
        <taxon>Bacteria</taxon>
        <taxon>Bacillati</taxon>
        <taxon>Actinomycetota</taxon>
        <taxon>Actinomycetes</taxon>
        <taxon>Bifidobacteriales</taxon>
        <taxon>Bifidobacteriaceae</taxon>
        <taxon>Bifidobacterium</taxon>
    </lineage>
</organism>
<feature type="transmembrane region" description="Helical" evidence="1">
    <location>
        <begin position="161"/>
        <end position="187"/>
    </location>
</feature>
<evidence type="ECO:0000313" key="3">
    <source>
        <dbReference type="Proteomes" id="UP000029109"/>
    </source>
</evidence>
<dbReference type="AlphaFoldDB" id="A0A7V8HPG9"/>
<proteinExistence type="predicted"/>
<reference evidence="2 3" key="1">
    <citation type="submission" date="2014-03" db="EMBL/GenBank/DDBJ databases">
        <title>Genomics of Bifidobacteria.</title>
        <authorList>
            <person name="Ventura M."/>
            <person name="Milani C."/>
            <person name="Lugli G.A."/>
        </authorList>
    </citation>
    <scope>NUCLEOTIDE SEQUENCE [LARGE SCALE GENOMIC DNA]</scope>
    <source>
        <strain evidence="2 3">LMG 21816</strain>
    </source>
</reference>